<keyword evidence="4" id="KW-0804">Transcription</keyword>
<dbReference type="GO" id="GO:0003677">
    <property type="term" value="F:DNA binding"/>
    <property type="evidence" value="ECO:0007669"/>
    <property type="project" value="UniProtKB-KW"/>
</dbReference>
<dbReference type="SUPFAM" id="SSF46785">
    <property type="entry name" value="Winged helix' DNA-binding domain"/>
    <property type="match status" value="1"/>
</dbReference>
<dbReference type="PROSITE" id="PS50931">
    <property type="entry name" value="HTH_LYSR"/>
    <property type="match status" value="1"/>
</dbReference>
<accession>A0A4Q7NHL1</accession>
<dbReference type="InterPro" id="IPR005119">
    <property type="entry name" value="LysR_subst-bd"/>
</dbReference>
<comment type="caution">
    <text evidence="6">The sequence shown here is derived from an EMBL/GenBank/DDBJ whole genome shotgun (WGS) entry which is preliminary data.</text>
</comment>
<reference evidence="6 7" key="1">
    <citation type="submission" date="2019-02" db="EMBL/GenBank/DDBJ databases">
        <title>Genomic Encyclopedia of Type Strains, Phase IV (KMG-IV): sequencing the most valuable type-strain genomes for metagenomic binning, comparative biology and taxonomic classification.</title>
        <authorList>
            <person name="Goeker M."/>
        </authorList>
    </citation>
    <scope>NUCLEOTIDE SEQUENCE [LARGE SCALE GENOMIC DNA]</scope>
    <source>
        <strain evidence="6 7">K24</strain>
    </source>
</reference>
<evidence type="ECO:0000256" key="4">
    <source>
        <dbReference type="ARBA" id="ARBA00023163"/>
    </source>
</evidence>
<dbReference type="FunFam" id="1.10.10.10:FF:000001">
    <property type="entry name" value="LysR family transcriptional regulator"/>
    <property type="match status" value="1"/>
</dbReference>
<gene>
    <name evidence="6" type="ORF">EV675_0335</name>
</gene>
<keyword evidence="2" id="KW-0805">Transcription regulation</keyword>
<dbReference type="Pfam" id="PF00126">
    <property type="entry name" value="HTH_1"/>
    <property type="match status" value="1"/>
</dbReference>
<organism evidence="6 7">
    <name type="scientific">Pigmentiphaga kullae</name>
    <dbReference type="NCBI Taxonomy" id="151784"/>
    <lineage>
        <taxon>Bacteria</taxon>
        <taxon>Pseudomonadati</taxon>
        <taxon>Pseudomonadota</taxon>
        <taxon>Betaproteobacteria</taxon>
        <taxon>Burkholderiales</taxon>
        <taxon>Alcaligenaceae</taxon>
        <taxon>Pigmentiphaga</taxon>
    </lineage>
</organism>
<dbReference type="PANTHER" id="PTHR30346">
    <property type="entry name" value="TRANSCRIPTIONAL DUAL REGULATOR HCAR-RELATED"/>
    <property type="match status" value="1"/>
</dbReference>
<dbReference type="OrthoDB" id="9157176at2"/>
<dbReference type="InterPro" id="IPR000847">
    <property type="entry name" value="LysR_HTH_N"/>
</dbReference>
<protein>
    <submittedName>
        <fullName evidence="6">DNA-binding transcriptional LysR family regulator</fullName>
    </submittedName>
</protein>
<dbReference type="EMBL" id="SGXC01000001">
    <property type="protein sequence ID" value="RZS84318.1"/>
    <property type="molecule type" value="Genomic_DNA"/>
</dbReference>
<keyword evidence="7" id="KW-1185">Reference proteome</keyword>
<dbReference type="PANTHER" id="PTHR30346:SF30">
    <property type="entry name" value="SMALL NEUTRAL PROTEASE REGULATORY PROTEIN"/>
    <property type="match status" value="1"/>
</dbReference>
<evidence type="ECO:0000256" key="2">
    <source>
        <dbReference type="ARBA" id="ARBA00023015"/>
    </source>
</evidence>
<dbReference type="Pfam" id="PF03466">
    <property type="entry name" value="LysR_substrate"/>
    <property type="match status" value="1"/>
</dbReference>
<comment type="similarity">
    <text evidence="1">Belongs to the LysR transcriptional regulatory family.</text>
</comment>
<dbReference type="GO" id="GO:0003700">
    <property type="term" value="F:DNA-binding transcription factor activity"/>
    <property type="evidence" value="ECO:0007669"/>
    <property type="project" value="InterPro"/>
</dbReference>
<dbReference type="Proteomes" id="UP000292445">
    <property type="component" value="Unassembled WGS sequence"/>
</dbReference>
<keyword evidence="3 6" id="KW-0238">DNA-binding</keyword>
<dbReference type="Gene3D" id="3.40.190.10">
    <property type="entry name" value="Periplasmic binding protein-like II"/>
    <property type="match status" value="2"/>
</dbReference>
<evidence type="ECO:0000313" key="6">
    <source>
        <dbReference type="EMBL" id="RZS84318.1"/>
    </source>
</evidence>
<evidence type="ECO:0000256" key="3">
    <source>
        <dbReference type="ARBA" id="ARBA00023125"/>
    </source>
</evidence>
<evidence type="ECO:0000313" key="7">
    <source>
        <dbReference type="Proteomes" id="UP000292445"/>
    </source>
</evidence>
<sequence length="307" mass="34378">MELRHLRYFVAVAEEEHMTRAASRLAIQQPPLSQQIQALEQEVGVQLFDRRPRSIRLNAAGKLFLSDVRKVLADVEAAVQRVRRFDLGEEGRIRVGFTSSASLHQLTPRIVRAFRTSYPLMFLEIGEGTTHDLLHAVEQERLDIAFVRSPLPANSSLESVTLVRENMVVAVPSNHRLAQEPRQGIALAALKDEDFILFHPLNGWGIKDMLMEVCQRNGFVPRAVEEVPRLIAAIHLVAAGLGISIVPQSMRSIQPDCVVYRPLDPPTAFTVPLELAHRRNVDAEGIRRFLAMSLQLAQADTAEDPAR</sequence>
<evidence type="ECO:0000256" key="1">
    <source>
        <dbReference type="ARBA" id="ARBA00009437"/>
    </source>
</evidence>
<name>A0A4Q7NHL1_9BURK</name>
<dbReference type="SUPFAM" id="SSF53850">
    <property type="entry name" value="Periplasmic binding protein-like II"/>
    <property type="match status" value="1"/>
</dbReference>
<dbReference type="InterPro" id="IPR036390">
    <property type="entry name" value="WH_DNA-bd_sf"/>
</dbReference>
<proteinExistence type="inferred from homology"/>
<dbReference type="InterPro" id="IPR036388">
    <property type="entry name" value="WH-like_DNA-bd_sf"/>
</dbReference>
<evidence type="ECO:0000259" key="5">
    <source>
        <dbReference type="PROSITE" id="PS50931"/>
    </source>
</evidence>
<feature type="domain" description="HTH lysR-type" evidence="5">
    <location>
        <begin position="1"/>
        <end position="58"/>
    </location>
</feature>
<dbReference type="Gene3D" id="1.10.10.10">
    <property type="entry name" value="Winged helix-like DNA-binding domain superfamily/Winged helix DNA-binding domain"/>
    <property type="match status" value="1"/>
</dbReference>
<dbReference type="GO" id="GO:0032993">
    <property type="term" value="C:protein-DNA complex"/>
    <property type="evidence" value="ECO:0007669"/>
    <property type="project" value="TreeGrafter"/>
</dbReference>
<dbReference type="RefSeq" id="WP_130355701.1">
    <property type="nucleotide sequence ID" value="NZ_SGXC01000001.1"/>
</dbReference>
<dbReference type="PRINTS" id="PR00039">
    <property type="entry name" value="HTHLYSR"/>
</dbReference>
<dbReference type="AlphaFoldDB" id="A0A4Q7NHL1"/>